<protein>
    <recommendedName>
        <fullName evidence="7">Oleosin</fullName>
    </recommendedName>
</protein>
<dbReference type="Proteomes" id="UP001415857">
    <property type="component" value="Unassembled WGS sequence"/>
</dbReference>
<keyword evidence="6 9" id="KW-0472">Membrane</keyword>
<keyword evidence="11" id="KW-1185">Reference proteome</keyword>
<evidence type="ECO:0000256" key="7">
    <source>
        <dbReference type="RuleBase" id="RU000540"/>
    </source>
</evidence>
<organism evidence="10 11">
    <name type="scientific">Liquidambar formosana</name>
    <name type="common">Formosan gum</name>
    <dbReference type="NCBI Taxonomy" id="63359"/>
    <lineage>
        <taxon>Eukaryota</taxon>
        <taxon>Viridiplantae</taxon>
        <taxon>Streptophyta</taxon>
        <taxon>Embryophyta</taxon>
        <taxon>Tracheophyta</taxon>
        <taxon>Spermatophyta</taxon>
        <taxon>Magnoliopsida</taxon>
        <taxon>eudicotyledons</taxon>
        <taxon>Gunneridae</taxon>
        <taxon>Pentapetalae</taxon>
        <taxon>Saxifragales</taxon>
        <taxon>Altingiaceae</taxon>
        <taxon>Liquidambar</taxon>
    </lineage>
</organism>
<dbReference type="InterPro" id="IPR000136">
    <property type="entry name" value="Oleosin"/>
</dbReference>
<dbReference type="PANTHER" id="PTHR33203">
    <property type="entry name" value="OLEOSIN"/>
    <property type="match status" value="1"/>
</dbReference>
<dbReference type="Pfam" id="PF01277">
    <property type="entry name" value="Oleosin"/>
    <property type="match status" value="1"/>
</dbReference>
<evidence type="ECO:0000256" key="8">
    <source>
        <dbReference type="SAM" id="MobiDB-lite"/>
    </source>
</evidence>
<gene>
    <name evidence="10" type="ORF">L1049_028466</name>
</gene>
<comment type="function">
    <text evidence="1">May have a structural role to stabilize the lipid body during desiccation of the seed by preventing coalescence of the oil. Probably interacts with both lipid and phospholipid moieties of lipid bodies. May also provide recognition signals for specific lipase anchorage in lipolysis during seedling growth.</text>
</comment>
<evidence type="ECO:0000256" key="5">
    <source>
        <dbReference type="ARBA" id="ARBA00022989"/>
    </source>
</evidence>
<evidence type="ECO:0000256" key="6">
    <source>
        <dbReference type="ARBA" id="ARBA00023136"/>
    </source>
</evidence>
<evidence type="ECO:0000313" key="10">
    <source>
        <dbReference type="EMBL" id="KAK9278886.1"/>
    </source>
</evidence>
<keyword evidence="5 9" id="KW-1133">Transmembrane helix</keyword>
<dbReference type="AlphaFoldDB" id="A0AAP0RIS6"/>
<dbReference type="EMBL" id="JBBPBK010000009">
    <property type="protein sequence ID" value="KAK9278886.1"/>
    <property type="molecule type" value="Genomic_DNA"/>
</dbReference>
<evidence type="ECO:0000256" key="4">
    <source>
        <dbReference type="ARBA" id="ARBA00022692"/>
    </source>
</evidence>
<name>A0AAP0RIS6_LIQFO</name>
<feature type="transmembrane region" description="Helical" evidence="9">
    <location>
        <begin position="81"/>
        <end position="106"/>
    </location>
</feature>
<evidence type="ECO:0000256" key="2">
    <source>
        <dbReference type="ARBA" id="ARBA00010858"/>
    </source>
</evidence>
<evidence type="ECO:0000256" key="3">
    <source>
        <dbReference type="ARBA" id="ARBA00022677"/>
    </source>
</evidence>
<proteinExistence type="inferred from homology"/>
<sequence length="155" mass="16394">MAEQQELRVQLQRATDGTKSLFPQKGPSTYQVLAVVTLFPLGGLLLILAGLTLTGTLIGCAIATPLFVIFSPVLVPAALTLGLAVAGFLTSGAFGLTALSSLSYIVNYFRGTRGSVSEQMEHVKRRAQDTAGQLGQRTREMGQGVQQKAQEGGRT</sequence>
<evidence type="ECO:0000256" key="1">
    <source>
        <dbReference type="ARBA" id="ARBA00002582"/>
    </source>
</evidence>
<comment type="similarity">
    <text evidence="2 7">Belongs to the oleosin family.</text>
</comment>
<dbReference type="PROSITE" id="PS00811">
    <property type="entry name" value="OLEOSINS"/>
    <property type="match status" value="1"/>
</dbReference>
<comment type="caution">
    <text evidence="10">The sequence shown here is derived from an EMBL/GenBank/DDBJ whole genome shotgun (WGS) entry which is preliminary data.</text>
</comment>
<dbReference type="GO" id="GO:0016020">
    <property type="term" value="C:membrane"/>
    <property type="evidence" value="ECO:0007669"/>
    <property type="project" value="UniProtKB-SubCell"/>
</dbReference>
<keyword evidence="3 7" id="KW-0551">Lipid droplet</keyword>
<dbReference type="GO" id="GO:0010344">
    <property type="term" value="P:seed oilbody biogenesis"/>
    <property type="evidence" value="ECO:0007669"/>
    <property type="project" value="TreeGrafter"/>
</dbReference>
<dbReference type="GO" id="GO:0012511">
    <property type="term" value="C:monolayer-surrounded lipid storage body"/>
    <property type="evidence" value="ECO:0007669"/>
    <property type="project" value="InterPro"/>
</dbReference>
<dbReference type="GO" id="GO:0019915">
    <property type="term" value="P:lipid storage"/>
    <property type="evidence" value="ECO:0007669"/>
    <property type="project" value="TreeGrafter"/>
</dbReference>
<dbReference type="GO" id="GO:0050826">
    <property type="term" value="P:response to freezing"/>
    <property type="evidence" value="ECO:0007669"/>
    <property type="project" value="TreeGrafter"/>
</dbReference>
<reference evidence="10 11" key="1">
    <citation type="journal article" date="2024" name="Plant J.">
        <title>Genome sequences and population genomics reveal climatic adaptation and genomic divergence between two closely related sweetgum species.</title>
        <authorList>
            <person name="Xu W.Q."/>
            <person name="Ren C.Q."/>
            <person name="Zhang X.Y."/>
            <person name="Comes H.P."/>
            <person name="Liu X.H."/>
            <person name="Li Y.G."/>
            <person name="Kettle C.J."/>
            <person name="Jalonen R."/>
            <person name="Gaisberger H."/>
            <person name="Ma Y.Z."/>
            <person name="Qiu Y.X."/>
        </authorList>
    </citation>
    <scope>NUCLEOTIDE SEQUENCE [LARGE SCALE GENOMIC DNA]</scope>
    <source>
        <strain evidence="10">Hangzhou</strain>
    </source>
</reference>
<dbReference type="PANTHER" id="PTHR33203:SF44">
    <property type="entry name" value="OLEOSIN 20.3 KDA"/>
    <property type="match status" value="1"/>
</dbReference>
<keyword evidence="4 9" id="KW-0812">Transmembrane</keyword>
<feature type="region of interest" description="Disordered" evidence="8">
    <location>
        <begin position="127"/>
        <end position="155"/>
    </location>
</feature>
<evidence type="ECO:0000256" key="9">
    <source>
        <dbReference type="SAM" id="Phobius"/>
    </source>
</evidence>
<accession>A0AAP0RIS6</accession>
<feature type="transmembrane region" description="Helical" evidence="9">
    <location>
        <begin position="56"/>
        <end position="75"/>
    </location>
</feature>
<feature type="transmembrane region" description="Helical" evidence="9">
    <location>
        <begin position="30"/>
        <end position="49"/>
    </location>
</feature>
<comment type="subcellular location">
    <subcellularLocation>
        <location evidence="7">Lipid droplet</location>
    </subcellularLocation>
    <subcellularLocation>
        <location evidence="7">Membrane</location>
        <topology evidence="7">Multi-pass membrane protein</topology>
    </subcellularLocation>
</comment>
<evidence type="ECO:0000313" key="11">
    <source>
        <dbReference type="Proteomes" id="UP001415857"/>
    </source>
</evidence>